<dbReference type="Gene3D" id="3.40.850.10">
    <property type="entry name" value="Kinesin motor domain"/>
    <property type="match status" value="1"/>
</dbReference>
<dbReference type="SMR" id="A0A1D8PN92"/>
<feature type="coiled-coil region" evidence="9">
    <location>
        <begin position="1453"/>
        <end position="1506"/>
    </location>
</feature>
<evidence type="ECO:0000256" key="5">
    <source>
        <dbReference type="ARBA" id="ARBA00023123"/>
    </source>
</evidence>
<evidence type="ECO:0000313" key="12">
    <source>
        <dbReference type="CGD" id="CAL0000200546"/>
    </source>
</evidence>
<reference evidence="13 14" key="3">
    <citation type="journal article" date="2013" name="Genome Biol.">
        <title>Assembly of a phased diploid Candida albicans genome facilitates allele-specific measurements and provides a simple model for repeat and indel structure.</title>
        <authorList>
            <person name="Muzzey D."/>
            <person name="Schwartz K."/>
            <person name="Weissman J.S."/>
            <person name="Sherlock G."/>
        </authorList>
    </citation>
    <scope>NUCLEOTIDE SEQUENCE [LARGE SCALE GENOMIC DNA]</scope>
    <source>
        <strain evidence="14">SC5314 / ATCC MYA-2876</strain>
    </source>
</reference>
<dbReference type="Pfam" id="PF00063">
    <property type="entry name" value="Myosin_head"/>
    <property type="match status" value="1"/>
</dbReference>
<dbReference type="Gene3D" id="1.10.287.1490">
    <property type="match status" value="1"/>
</dbReference>
<feature type="region of interest" description="Disordered" evidence="10">
    <location>
        <begin position="1378"/>
        <end position="1414"/>
    </location>
</feature>
<dbReference type="RefSeq" id="XP_711151.2">
    <property type="nucleotide sequence ID" value="XM_706059.2"/>
</dbReference>
<dbReference type="GO" id="GO:0032982">
    <property type="term" value="C:myosin filament"/>
    <property type="evidence" value="ECO:0000318"/>
    <property type="project" value="GO_Central"/>
</dbReference>
<evidence type="ECO:0000259" key="11">
    <source>
        <dbReference type="PROSITE" id="PS51456"/>
    </source>
</evidence>
<evidence type="ECO:0000256" key="2">
    <source>
        <dbReference type="ARBA" id="ARBA00022741"/>
    </source>
</evidence>
<evidence type="ECO:0000256" key="7">
    <source>
        <dbReference type="ARBA" id="ARBA00023203"/>
    </source>
</evidence>
<evidence type="ECO:0000256" key="6">
    <source>
        <dbReference type="ARBA" id="ARBA00023175"/>
    </source>
</evidence>
<dbReference type="InterPro" id="IPR036961">
    <property type="entry name" value="Kinesin_motor_dom_sf"/>
</dbReference>
<gene>
    <name evidence="12 13" type="primary">MYO1</name>
    <name evidence="13" type="ordered locus">CAALFM_C501650CA</name>
    <name evidence="12" type="ordered locus">orf19.13673</name>
</gene>
<keyword evidence="7 8" id="KW-0009">Actin-binding</keyword>
<keyword evidence="4 9" id="KW-0175">Coiled coil</keyword>
<feature type="coiled-coil region" evidence="9">
    <location>
        <begin position="1848"/>
        <end position="1938"/>
    </location>
</feature>
<dbReference type="EMBL" id="CP017627">
    <property type="protein sequence ID" value="AOW29597.1"/>
    <property type="molecule type" value="Genomic_DNA"/>
</dbReference>
<dbReference type="Gene3D" id="1.20.120.720">
    <property type="entry name" value="Myosin VI head, motor domain, U50 subdomain"/>
    <property type="match status" value="1"/>
</dbReference>
<dbReference type="STRING" id="237561.A0A1D8PN92"/>
<evidence type="ECO:0000313" key="14">
    <source>
        <dbReference type="Proteomes" id="UP000000559"/>
    </source>
</evidence>
<keyword evidence="3 8" id="KW-0067">ATP-binding</keyword>
<evidence type="ECO:0000256" key="9">
    <source>
        <dbReference type="SAM" id="Coils"/>
    </source>
</evidence>
<dbReference type="GO" id="GO:1902404">
    <property type="term" value="P:mitotic actomyosin contractile ring contraction"/>
    <property type="evidence" value="ECO:0000318"/>
    <property type="project" value="GO_Central"/>
</dbReference>
<dbReference type="VEuPathDB" id="FungiDB:C5_01650C_A"/>
<dbReference type="FunCoup" id="A0A1D8PN92">
    <property type="interactions" value="418"/>
</dbReference>
<organism evidence="13 14">
    <name type="scientific">Candida albicans (strain SC5314 / ATCC MYA-2876)</name>
    <name type="common">Yeast</name>
    <dbReference type="NCBI Taxonomy" id="237561"/>
    <lineage>
        <taxon>Eukaryota</taxon>
        <taxon>Fungi</taxon>
        <taxon>Dikarya</taxon>
        <taxon>Ascomycota</taxon>
        <taxon>Saccharomycotina</taxon>
        <taxon>Pichiomycetes</taxon>
        <taxon>Debaryomycetaceae</taxon>
        <taxon>Candida/Lodderomyces clade</taxon>
        <taxon>Candida</taxon>
    </lineage>
</organism>
<dbReference type="FunFam" id="1.20.120.720:FF:000001">
    <property type="entry name" value="Myosin heavy chain, muscle"/>
    <property type="match status" value="1"/>
</dbReference>
<sequence length="1948" mass="226692">MVTSSTANDNNNEDPIISKNWVWVPNQQDLFTKGYITDYLPDGKCKVNVVKGQESSHDSTIIVDQDKLENCNPVKFNKCEDMAELTHLNEPSVVYNLYLRYLDDLIYTYSGLFLVAINPYKSLPIYNQSILMKYHQYNNVTTNKNDYKSKNASNSNNNNKGQSPPHIFAVAESTFRNLLSNKKDQSILVTGESGAGKTENTKKIIQYLSSITSGSHTNKVDHNNSIDTKILQANPILESFGNAKTIKNNNSSRFGKFIQIYFSNTGEISGANINYYLLEKSRVISQSNQERNYHIFYQFLKGYENLPSLGLNKDMSTYNYLSGGKLTINNVDDFKEFNLLVEAFKIMGFTTNKMNFIYQVLAIILHLGNITFTSWKSEQANFTNDSPIDRICELLAVDKDLFVQNLLRPKVKAGREFITKSKKPNEVKFAIDAFAKYLYEKLFQFIITKINEKLDQSHNGDDNTANNNNDNNFFIGVLDIAGFEIFDINSFEQLCINYTNEKLQQFFNHHSFILEQSEYLRENINWEFIDFGQDLQPTIDLIETKQPMGILKLLDEECLMPKSSDASFMEKLSKNFSNTHKKFSENKFKNGFIIHHYAGKVEYNVENWLQKNTDPISESILNLLPDSQNELIADMFINDPHINRPQTNGGGNSKLKTASQKHKDQLKTLMDQLESTEPHFVRCILPNLEKRANKFDKNLVLGQLRCNGVLEGIRITRAGYPNRMMFDEFIQRYSIICDNELSSPQNKTNCEIILKFVKLNPEDFKVGLTKIFFKNGILGKLEIIRDLALKNIFTDLQKVIRGNLTRLVLKQKIKEIQSAQIISRTMVTLDEIKSNSPWMRLFFHVKPLLEDSAKVLDSKKLQENLQTLTVKLKDSEKLTKGLETDNEKLREQMNNLQDEMINITSIAKEKDDKLSQLRLTENKSKHRIETLEIKLKDFEKQNQDLINEHEKLTRRSLELHDKHNAKVEELNSLNKLHDSAQSELSNLKQQLKEITKLKQDHSKELLKFKQMHDKSIEDLNEKVSRLENLNKKLQADLNSSKDVISSEHGKLQNEIMKLKELCSDYERKQKDSQRTIDSLQIQLKKDEDYKSRYESKIEEAREKVTLLKGKVEKKSQEIDQYKSEIKKLKAELASSNTKITQLDQSTKELSSLKSNESKYVAEIESAKQQLSKKIEEYSSIEADYNRLQTELKQMKQTNTEYSTRITELSTKLNQVTEEAKSKEIEKENQPPNPQFMEEFTHMKLKVNEQTASLRKEKFENKKLSEELQMLKERIMNGSLTSMDLTPKRRSLAIGDKSMITNTVDSFNKEIENLKFQLQQEQGNFQRAENYAIELQKKLNKLLTTRGLNTNTDYEKKYNDSQKRITQLETKIGRLLANSGGDYEDHHLDDNDDDWESRSSNGGSGGGSTSSSARNSLVKSESITAFHNMRGVSQDYIQIYQDITKTLKSTREELNGSKTEILRLKALLRESEDELYQVKQENYKTSVHDYEQDLAQLKVKHETLLSRNKDINESLEIYKKRSDEYYKKLELAESAIAISKRHEEQATKEMKESRSQLLLVREELRTTQILIKDFRIKVGNLEATIEEKNHQLDANKEEIKQIQDKLNYHLKNFENKELNEKLKEEIKNLNRDLDFKTDIETKLIKENKKLQLDYEDVLLVKNNLQNEVEELILQEEKLQNKIDELTNNNRQLENEKLINERKIVNCTKQISGLKELVDEISIERDKLLKDKETLQNDLQIMTNKFDSTTTELKQAHGELNFLKKHLENQREDSEAIKTELNQSKMSTSFDIRDQQKLRNELLVTKEENFSLVKTNKELNLKVSDLEEKLYSNEQLKYWESKVDTLSKALDGALNEKHEADKTIKNLQRSIKQLEIRVENESQLSKRYNDENFDYQNKINHYKSTIDIIHNENIEKDLQLKSIQRENIEMKESMLMLQKEVLELRERLQV</sequence>
<dbReference type="InterPro" id="IPR001609">
    <property type="entry name" value="Myosin_head_motor_dom-like"/>
</dbReference>
<accession>A0A1D8PN92</accession>
<feature type="region of interest" description="Disordered" evidence="10">
    <location>
        <begin position="143"/>
        <end position="165"/>
    </location>
</feature>
<dbReference type="OrthoDB" id="6108017at2759"/>
<dbReference type="PANTHER" id="PTHR13140">
    <property type="entry name" value="MYOSIN"/>
    <property type="match status" value="1"/>
</dbReference>
<comment type="similarity">
    <text evidence="1 8">Belongs to the TRAFAC class myosin-kinesin ATPase superfamily. Myosin family.</text>
</comment>
<dbReference type="Gene3D" id="4.10.270.10">
    <property type="entry name" value="Myosin, subunit A"/>
    <property type="match status" value="1"/>
</dbReference>
<reference evidence="13 14" key="2">
    <citation type="journal article" date="2007" name="Genome Biol.">
        <title>Assembly of the Candida albicans genome into sixteen supercontigs aligned on the eight chromosomes.</title>
        <authorList>
            <person name="van het Hoog M."/>
            <person name="Rast T.J."/>
            <person name="Martchenko M."/>
            <person name="Grindle S."/>
            <person name="Dignard D."/>
            <person name="Hogues H."/>
            <person name="Cuomo C."/>
            <person name="Berriman M."/>
            <person name="Scherer S."/>
            <person name="Magee B.B."/>
            <person name="Whiteway M."/>
            <person name="Chibana H."/>
            <person name="Nantel A."/>
            <person name="Magee P.T."/>
        </authorList>
    </citation>
    <scope>GENOME REANNOTATION</scope>
    <source>
        <strain evidence="14">SC5314 / ATCC MYA-2876</strain>
    </source>
</reference>
<evidence type="ECO:0000256" key="8">
    <source>
        <dbReference type="PROSITE-ProRule" id="PRU00782"/>
    </source>
</evidence>
<dbReference type="GO" id="GO:0016460">
    <property type="term" value="C:myosin II complex"/>
    <property type="evidence" value="ECO:0000318"/>
    <property type="project" value="GO_Central"/>
</dbReference>
<dbReference type="Proteomes" id="UP000000559">
    <property type="component" value="Chromosome 5"/>
</dbReference>
<feature type="binding site" evidence="8">
    <location>
        <begin position="191"/>
        <end position="198"/>
    </location>
    <ligand>
        <name>ATP</name>
        <dbReference type="ChEBI" id="CHEBI:30616"/>
    </ligand>
</feature>
<feature type="compositionally biased region" description="Low complexity" evidence="10">
    <location>
        <begin position="150"/>
        <end position="160"/>
    </location>
</feature>
<proteinExistence type="inferred from homology"/>
<dbReference type="PROSITE" id="PS50096">
    <property type="entry name" value="IQ"/>
    <property type="match status" value="1"/>
</dbReference>
<dbReference type="PANTHER" id="PTHR13140:SF857">
    <property type="entry name" value="MYOSIN-11"/>
    <property type="match status" value="1"/>
</dbReference>
<evidence type="ECO:0000313" key="13">
    <source>
        <dbReference type="EMBL" id="AOW29597.1"/>
    </source>
</evidence>
<dbReference type="GO" id="GO:0005737">
    <property type="term" value="C:cytoplasm"/>
    <property type="evidence" value="ECO:0000318"/>
    <property type="project" value="GO_Central"/>
</dbReference>
<evidence type="ECO:0000256" key="1">
    <source>
        <dbReference type="ARBA" id="ARBA00008314"/>
    </source>
</evidence>
<dbReference type="Gene3D" id="3.30.70.1590">
    <property type="match status" value="1"/>
</dbReference>
<protein>
    <submittedName>
        <fullName evidence="13">Myosin 1</fullName>
    </submittedName>
</protein>
<keyword evidence="5 8" id="KW-0518">Myosin</keyword>
<dbReference type="GO" id="GO:0051015">
    <property type="term" value="F:actin filament binding"/>
    <property type="evidence" value="ECO:0000318"/>
    <property type="project" value="GO_Central"/>
</dbReference>
<dbReference type="FunFam" id="1.10.10.820:FF:000001">
    <property type="entry name" value="Myosin heavy chain"/>
    <property type="match status" value="1"/>
</dbReference>
<dbReference type="GeneID" id="3647248"/>
<dbReference type="CDD" id="cd01377">
    <property type="entry name" value="MYSc_class_II"/>
    <property type="match status" value="1"/>
</dbReference>
<evidence type="ECO:0000256" key="10">
    <source>
        <dbReference type="SAM" id="MobiDB-lite"/>
    </source>
</evidence>
<dbReference type="PRINTS" id="PR00193">
    <property type="entry name" value="MYOSINHEAVY"/>
</dbReference>
<dbReference type="CGD" id="CAL0000200546">
    <property type="gene designation" value="MYO1"/>
</dbReference>
<feature type="region of interest" description="Actin-binding" evidence="8">
    <location>
        <begin position="666"/>
        <end position="688"/>
    </location>
</feature>
<evidence type="ECO:0000256" key="4">
    <source>
        <dbReference type="ARBA" id="ARBA00023054"/>
    </source>
</evidence>
<feature type="coiled-coil region" evidence="9">
    <location>
        <begin position="1303"/>
        <end position="1377"/>
    </location>
</feature>
<dbReference type="Gene3D" id="1.20.58.530">
    <property type="match status" value="1"/>
</dbReference>
<feature type="coiled-coil region" evidence="9">
    <location>
        <begin position="858"/>
        <end position="1225"/>
    </location>
</feature>
<name>A0A1D8PN92_CANAL</name>
<dbReference type="InterPro" id="IPR027417">
    <property type="entry name" value="P-loop_NTPase"/>
</dbReference>
<dbReference type="InParanoid" id="A0A1D8PN92"/>
<dbReference type="eggNOG" id="KOG0161">
    <property type="taxonomic scope" value="Eukaryota"/>
</dbReference>
<reference evidence="13 14" key="1">
    <citation type="journal article" date="2004" name="Proc. Natl. Acad. Sci. U.S.A.">
        <title>The diploid genome sequence of Candida albicans.</title>
        <authorList>
            <person name="Jones T."/>
            <person name="Federspiel N.A."/>
            <person name="Chibana H."/>
            <person name="Dungan J."/>
            <person name="Kalman S."/>
            <person name="Magee B.B."/>
            <person name="Newport G."/>
            <person name="Thorstenson Y.R."/>
            <person name="Agabian N."/>
            <person name="Magee P.T."/>
            <person name="Davis R.W."/>
            <person name="Scherer S."/>
        </authorList>
    </citation>
    <scope>NUCLEOTIDE SEQUENCE [LARGE SCALE GENOMIC DNA]</scope>
    <source>
        <strain evidence="14">SC5314 / ATCC MYA-2876</strain>
    </source>
</reference>
<dbReference type="GO" id="GO:0110085">
    <property type="term" value="C:mitotic actomyosin contractile ring"/>
    <property type="evidence" value="ECO:0000318"/>
    <property type="project" value="GO_Central"/>
</dbReference>
<feature type="domain" description="Myosin motor" evidence="11">
    <location>
        <begin position="77"/>
        <end position="786"/>
    </location>
</feature>
<dbReference type="Gene3D" id="1.10.10.820">
    <property type="match status" value="1"/>
</dbReference>
<dbReference type="SMART" id="SM00242">
    <property type="entry name" value="MYSc"/>
    <property type="match status" value="1"/>
</dbReference>
<keyword evidence="14" id="KW-1185">Reference proteome</keyword>
<dbReference type="AlphaFoldDB" id="A0A1D8PN92"/>
<dbReference type="KEGG" id="cal:CAALFM_C501650CA"/>
<dbReference type="GO" id="GO:0000142">
    <property type="term" value="C:cellular bud neck contractile ring"/>
    <property type="evidence" value="ECO:0000314"/>
    <property type="project" value="CGD"/>
</dbReference>
<keyword evidence="6 8" id="KW-0505">Motor protein</keyword>
<feature type="coiled-coil region" evidence="9">
    <location>
        <begin position="1570"/>
        <end position="1782"/>
    </location>
</feature>
<keyword evidence="2 8" id="KW-0547">Nucleotide-binding</keyword>
<dbReference type="GO" id="GO:0005524">
    <property type="term" value="F:ATP binding"/>
    <property type="evidence" value="ECO:0007669"/>
    <property type="project" value="UniProtKB-UniRule"/>
</dbReference>
<dbReference type="GO" id="GO:0000146">
    <property type="term" value="F:microfilament motor activity"/>
    <property type="evidence" value="ECO:0000318"/>
    <property type="project" value="GO_Central"/>
</dbReference>
<dbReference type="PROSITE" id="PS51456">
    <property type="entry name" value="MYOSIN_MOTOR"/>
    <property type="match status" value="1"/>
</dbReference>
<evidence type="ECO:0000256" key="3">
    <source>
        <dbReference type="ARBA" id="ARBA00022840"/>
    </source>
</evidence>
<dbReference type="SUPFAM" id="SSF52540">
    <property type="entry name" value="P-loop containing nucleoside triphosphate hydrolases"/>
    <property type="match status" value="1"/>
</dbReference>